<gene>
    <name evidence="13 15" type="primary">flhB</name>
    <name evidence="15" type="ORF">GCM10007875_18020</name>
</gene>
<keyword evidence="16" id="KW-1185">Reference proteome</keyword>
<dbReference type="NCBIfam" id="TIGR00328">
    <property type="entry name" value="flhB"/>
    <property type="match status" value="1"/>
</dbReference>
<evidence type="ECO:0000256" key="8">
    <source>
        <dbReference type="ARBA" id="ARBA00022927"/>
    </source>
</evidence>
<keyword evidence="4 13" id="KW-0813">Transport</keyword>
<dbReference type="SUPFAM" id="SSF160544">
    <property type="entry name" value="EscU C-terminal domain-like"/>
    <property type="match status" value="1"/>
</dbReference>
<evidence type="ECO:0000256" key="9">
    <source>
        <dbReference type="ARBA" id="ARBA00022989"/>
    </source>
</evidence>
<keyword evidence="7 13" id="KW-1005">Bacterial flagellum biogenesis</keyword>
<protein>
    <recommendedName>
        <fullName evidence="3 13">Flagellar biosynthetic protein FlhB</fullName>
    </recommendedName>
</protein>
<proteinExistence type="inferred from homology"/>
<keyword evidence="15" id="KW-0966">Cell projection</keyword>
<evidence type="ECO:0000256" key="13">
    <source>
        <dbReference type="RuleBase" id="RU364091"/>
    </source>
</evidence>
<dbReference type="Proteomes" id="UP001156664">
    <property type="component" value="Unassembled WGS sequence"/>
</dbReference>
<feature type="transmembrane region" description="Helical" evidence="13">
    <location>
        <begin position="146"/>
        <end position="164"/>
    </location>
</feature>
<comment type="subcellular location">
    <subcellularLocation>
        <location evidence="1">Cell membrane</location>
        <topology evidence="1">Multi-pass membrane protein</topology>
    </subcellularLocation>
</comment>
<feature type="region of interest" description="Disordered" evidence="14">
    <location>
        <begin position="1"/>
        <end position="27"/>
    </location>
</feature>
<keyword evidence="10 13" id="KW-0472">Membrane</keyword>
<evidence type="ECO:0000256" key="7">
    <source>
        <dbReference type="ARBA" id="ARBA00022795"/>
    </source>
</evidence>
<evidence type="ECO:0000256" key="4">
    <source>
        <dbReference type="ARBA" id="ARBA00022448"/>
    </source>
</evidence>
<evidence type="ECO:0000256" key="10">
    <source>
        <dbReference type="ARBA" id="ARBA00023136"/>
    </source>
</evidence>
<dbReference type="Gene3D" id="6.10.250.2080">
    <property type="match status" value="1"/>
</dbReference>
<evidence type="ECO:0000313" key="16">
    <source>
        <dbReference type="Proteomes" id="UP001156664"/>
    </source>
</evidence>
<accession>A0ABQ5YRJ6</accession>
<keyword evidence="6 13" id="KW-0812">Transmembrane</keyword>
<evidence type="ECO:0000256" key="11">
    <source>
        <dbReference type="ARBA" id="ARBA00023225"/>
    </source>
</evidence>
<evidence type="ECO:0000256" key="1">
    <source>
        <dbReference type="ARBA" id="ARBA00004651"/>
    </source>
</evidence>
<evidence type="ECO:0000256" key="12">
    <source>
        <dbReference type="ARBA" id="ARBA00025078"/>
    </source>
</evidence>
<dbReference type="Gene3D" id="3.40.1690.10">
    <property type="entry name" value="secretion proteins EscU"/>
    <property type="match status" value="1"/>
</dbReference>
<dbReference type="EMBL" id="BSOJ01000017">
    <property type="protein sequence ID" value="GLR26712.1"/>
    <property type="molecule type" value="Genomic_DNA"/>
</dbReference>
<organism evidence="15 16">
    <name type="scientific">Limnobacter litoralis</name>
    <dbReference type="NCBI Taxonomy" id="481366"/>
    <lineage>
        <taxon>Bacteria</taxon>
        <taxon>Pseudomonadati</taxon>
        <taxon>Pseudomonadota</taxon>
        <taxon>Betaproteobacteria</taxon>
        <taxon>Burkholderiales</taxon>
        <taxon>Burkholderiaceae</taxon>
        <taxon>Limnobacter</taxon>
    </lineage>
</organism>
<keyword evidence="5 13" id="KW-1003">Cell membrane</keyword>
<dbReference type="InterPro" id="IPR006136">
    <property type="entry name" value="FlhB"/>
</dbReference>
<keyword evidence="8 13" id="KW-0653">Protein transport</keyword>
<evidence type="ECO:0000313" key="15">
    <source>
        <dbReference type="EMBL" id="GLR26712.1"/>
    </source>
</evidence>
<keyword evidence="9 13" id="KW-1133">Transmembrane helix</keyword>
<keyword evidence="15" id="KW-0282">Flagellum</keyword>
<reference evidence="16" key="1">
    <citation type="journal article" date="2019" name="Int. J. Syst. Evol. Microbiol.">
        <title>The Global Catalogue of Microorganisms (GCM) 10K type strain sequencing project: providing services to taxonomists for standard genome sequencing and annotation.</title>
        <authorList>
            <consortium name="The Broad Institute Genomics Platform"/>
            <consortium name="The Broad Institute Genome Sequencing Center for Infectious Disease"/>
            <person name="Wu L."/>
            <person name="Ma J."/>
        </authorList>
    </citation>
    <scope>NUCLEOTIDE SEQUENCE [LARGE SCALE GENOMIC DNA]</scope>
    <source>
        <strain evidence="16">NBRC 105857</strain>
    </source>
</reference>
<dbReference type="RefSeq" id="WP_284281357.1">
    <property type="nucleotide sequence ID" value="NZ_BSOJ01000017.1"/>
</dbReference>
<evidence type="ECO:0000256" key="5">
    <source>
        <dbReference type="ARBA" id="ARBA00022475"/>
    </source>
</evidence>
<sequence length="376" mass="41034">MAQEDDQERELPASEQKIRKAREEGNVPRSRELGGGLVLLSGIALLYVMGSELVSQSEKLLRFGLTVDRAQAFDTKHMGIKWVAMLQDSLLILLPLFLIVVVAAIGANVALGGFNWSTKPLEPKFSKLNPITGLKNIFSINGLAELFKAILKSVALGGVGYLLIKKDMPEFTQLGAMPLDAAMTETARIAMKDALILAAVYMVIVAMDVPYQLWRYYKGLRMNLEELKRESKESEGDPHLKAKVRSLQREAARKRMMASVPTADVVVTNPTHYAVALKYKKDGSGAPQVVAKGMGEVAAKIRELARESKVPLVEAPPLARALYANVELEREIPAALYTAVAKLLAYVYALADGMQHKVDLPTDKDIPQGLDPGAGA</sequence>
<keyword evidence="15" id="KW-0969">Cilium</keyword>
<evidence type="ECO:0000256" key="3">
    <source>
        <dbReference type="ARBA" id="ARBA00021622"/>
    </source>
</evidence>
<feature type="compositionally biased region" description="Basic and acidic residues" evidence="14">
    <location>
        <begin position="9"/>
        <end position="27"/>
    </location>
</feature>
<name>A0ABQ5YRJ6_9BURK</name>
<dbReference type="InterPro" id="IPR006135">
    <property type="entry name" value="T3SS_substrate_exporter"/>
</dbReference>
<evidence type="ECO:0000256" key="14">
    <source>
        <dbReference type="SAM" id="MobiDB-lite"/>
    </source>
</evidence>
<evidence type="ECO:0000256" key="6">
    <source>
        <dbReference type="ARBA" id="ARBA00022692"/>
    </source>
</evidence>
<dbReference type="Pfam" id="PF01312">
    <property type="entry name" value="Bac_export_2"/>
    <property type="match status" value="1"/>
</dbReference>
<comment type="function">
    <text evidence="12 13">Required for formation of the rod structure in the basal body of the flagellar apparatus. Together with FliI and FliH, may constitute the export apparatus of flagellin.</text>
</comment>
<comment type="similarity">
    <text evidence="2 13">Belongs to the type III secretion exporter family.</text>
</comment>
<dbReference type="PRINTS" id="PR00950">
    <property type="entry name" value="TYPE3IMSPROT"/>
</dbReference>
<keyword evidence="11 13" id="KW-1006">Bacterial flagellum protein export</keyword>
<evidence type="ECO:0000256" key="2">
    <source>
        <dbReference type="ARBA" id="ARBA00010690"/>
    </source>
</evidence>
<dbReference type="PANTHER" id="PTHR30531">
    <property type="entry name" value="FLAGELLAR BIOSYNTHETIC PROTEIN FLHB"/>
    <property type="match status" value="1"/>
</dbReference>
<comment type="caution">
    <text evidence="13">Lacks conserved residue(s) required for the propagation of feature annotation.</text>
</comment>
<dbReference type="InterPro" id="IPR029025">
    <property type="entry name" value="T3SS_substrate_exporter_C"/>
</dbReference>
<feature type="transmembrane region" description="Helical" evidence="13">
    <location>
        <begin position="90"/>
        <end position="111"/>
    </location>
</feature>
<dbReference type="PANTHER" id="PTHR30531:SF12">
    <property type="entry name" value="FLAGELLAR BIOSYNTHETIC PROTEIN FLHB"/>
    <property type="match status" value="1"/>
</dbReference>
<comment type="caution">
    <text evidence="15">The sequence shown here is derived from an EMBL/GenBank/DDBJ whole genome shotgun (WGS) entry which is preliminary data.</text>
</comment>
<feature type="transmembrane region" description="Helical" evidence="13">
    <location>
        <begin position="194"/>
        <end position="214"/>
    </location>
</feature>